<reference evidence="1 2" key="1">
    <citation type="journal article" date="2019" name="Sci. Rep.">
        <title>Orb-weaving spider Araneus ventricosus genome elucidates the spidroin gene catalogue.</title>
        <authorList>
            <person name="Kono N."/>
            <person name="Nakamura H."/>
            <person name="Ohtoshi R."/>
            <person name="Moran D.A.P."/>
            <person name="Shinohara A."/>
            <person name="Yoshida Y."/>
            <person name="Fujiwara M."/>
            <person name="Mori M."/>
            <person name="Tomita M."/>
            <person name="Arakawa K."/>
        </authorList>
    </citation>
    <scope>NUCLEOTIDE SEQUENCE [LARGE SCALE GENOMIC DNA]</scope>
</reference>
<gene>
    <name evidence="1" type="ORF">AVEN_130140_1</name>
</gene>
<dbReference type="EMBL" id="BGPR01010814">
    <property type="protein sequence ID" value="GBN48117.1"/>
    <property type="molecule type" value="Genomic_DNA"/>
</dbReference>
<evidence type="ECO:0000313" key="1">
    <source>
        <dbReference type="EMBL" id="GBN48117.1"/>
    </source>
</evidence>
<name>A0A4Y2PCX3_ARAVE</name>
<dbReference type="Proteomes" id="UP000499080">
    <property type="component" value="Unassembled WGS sequence"/>
</dbReference>
<accession>A0A4Y2PCX3</accession>
<evidence type="ECO:0000313" key="2">
    <source>
        <dbReference type="Proteomes" id="UP000499080"/>
    </source>
</evidence>
<organism evidence="1 2">
    <name type="scientific">Araneus ventricosus</name>
    <name type="common">Orbweaver spider</name>
    <name type="synonym">Epeira ventricosa</name>
    <dbReference type="NCBI Taxonomy" id="182803"/>
    <lineage>
        <taxon>Eukaryota</taxon>
        <taxon>Metazoa</taxon>
        <taxon>Ecdysozoa</taxon>
        <taxon>Arthropoda</taxon>
        <taxon>Chelicerata</taxon>
        <taxon>Arachnida</taxon>
        <taxon>Araneae</taxon>
        <taxon>Araneomorphae</taxon>
        <taxon>Entelegynae</taxon>
        <taxon>Araneoidea</taxon>
        <taxon>Araneidae</taxon>
        <taxon>Araneus</taxon>
    </lineage>
</organism>
<protein>
    <submittedName>
        <fullName evidence="1">Uncharacterized protein</fullName>
    </submittedName>
</protein>
<sequence>MRRFFRRWFGTFHLRISDHVWNLKRGSCIKVPWVRSLHQICYSMTKMNSHSSMRELGMPKTITRQQLEIRIPCIHGPTSWLYITIYFRIGIVHLTEPYLLQCRLDGN</sequence>
<proteinExistence type="predicted"/>
<keyword evidence="2" id="KW-1185">Reference proteome</keyword>
<dbReference type="AlphaFoldDB" id="A0A4Y2PCX3"/>
<comment type="caution">
    <text evidence="1">The sequence shown here is derived from an EMBL/GenBank/DDBJ whole genome shotgun (WGS) entry which is preliminary data.</text>
</comment>